<keyword evidence="1" id="KW-0812">Transmembrane</keyword>
<dbReference type="EMBL" id="CAADIW010000005">
    <property type="protein sequence ID" value="VFS14944.1"/>
    <property type="molecule type" value="Genomic_DNA"/>
</dbReference>
<keyword evidence="1" id="KW-1133">Transmembrane helix</keyword>
<feature type="transmembrane region" description="Helical" evidence="1">
    <location>
        <begin position="12"/>
        <end position="36"/>
    </location>
</feature>
<evidence type="ECO:0000313" key="3">
    <source>
        <dbReference type="Proteomes" id="UP000351155"/>
    </source>
</evidence>
<protein>
    <submittedName>
        <fullName evidence="2">Uncharacterized protein</fullName>
    </submittedName>
</protein>
<dbReference type="Proteomes" id="UP000351155">
    <property type="component" value="Unassembled WGS sequence"/>
</dbReference>
<evidence type="ECO:0000313" key="2">
    <source>
        <dbReference type="EMBL" id="VFS14944.1"/>
    </source>
</evidence>
<evidence type="ECO:0000256" key="1">
    <source>
        <dbReference type="SAM" id="Phobius"/>
    </source>
</evidence>
<reference evidence="2 3" key="1">
    <citation type="submission" date="2019-03" db="EMBL/GenBank/DDBJ databases">
        <authorList>
            <consortium name="Pathogen Informatics"/>
        </authorList>
    </citation>
    <scope>NUCLEOTIDE SEQUENCE [LARGE SCALE GENOMIC DNA]</scope>
    <source>
        <strain evidence="2 3">NCTC12126</strain>
    </source>
</reference>
<feature type="transmembrane region" description="Helical" evidence="1">
    <location>
        <begin position="120"/>
        <end position="138"/>
    </location>
</feature>
<gene>
    <name evidence="2" type="ORF">NCTC12126_01017</name>
</gene>
<organism evidence="2 3">
    <name type="scientific">Enterobacter cancerogenus</name>
    <dbReference type="NCBI Taxonomy" id="69218"/>
    <lineage>
        <taxon>Bacteria</taxon>
        <taxon>Pseudomonadati</taxon>
        <taxon>Pseudomonadota</taxon>
        <taxon>Gammaproteobacteria</taxon>
        <taxon>Enterobacterales</taxon>
        <taxon>Enterobacteriaceae</taxon>
        <taxon>Enterobacter</taxon>
        <taxon>Enterobacter cloacae complex</taxon>
    </lineage>
</organism>
<accession>A0A484WUB4</accession>
<keyword evidence="1" id="KW-0472">Membrane</keyword>
<dbReference type="AlphaFoldDB" id="A0A484WUB4"/>
<sequence>MPYRIFTLIGEAVRVALYSFIFGPALVMYVFVMLAMSQGSLSWQFLSIFHELTDGAPAGMVMACVNENVMAGRFSPPEPGETLKPVPPTLEKEQPEVLCQRGWVDSDSWARSVDANLHNVWMMSAMFGFGVWFVFRGLNLAARKRISPDTHSVLARQNKETH</sequence>
<proteinExistence type="predicted"/>
<name>A0A484WUB4_9ENTR</name>